<reference evidence="4" key="2">
    <citation type="submission" date="2015-02" db="EMBL/GenBank/DDBJ databases">
        <title>Physiological reanalysis, assessment of diazotrophy, and genome sequences of multiple isolates of Streptomyces thermoautotrophicus.</title>
        <authorList>
            <person name="MacKellar D.C."/>
            <person name="Lieber L."/>
            <person name="Norman J."/>
            <person name="Bolger A."/>
            <person name="Tobin C."/>
            <person name="Murray J.W."/>
            <person name="Friesen M."/>
            <person name="Prell J."/>
        </authorList>
    </citation>
    <scope>NUCLEOTIDE SEQUENCE [LARGE SCALE GENOMIC DNA]</scope>
    <source>
        <strain evidence="4">UBT1</strain>
    </source>
</reference>
<gene>
    <name evidence="2" type="ORF">TH66_14700</name>
    <name evidence="3" type="ORF">TR74_02145</name>
</gene>
<dbReference type="GO" id="GO:0005829">
    <property type="term" value="C:cytosol"/>
    <property type="evidence" value="ECO:0007669"/>
    <property type="project" value="TreeGrafter"/>
</dbReference>
<dbReference type="SUPFAM" id="SSF52218">
    <property type="entry name" value="Flavoproteins"/>
    <property type="match status" value="1"/>
</dbReference>
<dbReference type="InterPro" id="IPR005025">
    <property type="entry name" value="FMN_Rdtase-like_dom"/>
</dbReference>
<dbReference type="EMBL" id="JYIK01000344">
    <property type="protein sequence ID" value="KWX10686.1"/>
    <property type="molecule type" value="Genomic_DNA"/>
</dbReference>
<name>A0A132MQP9_9ACTN</name>
<dbReference type="PANTHER" id="PTHR30543">
    <property type="entry name" value="CHROMATE REDUCTASE"/>
    <property type="match status" value="1"/>
</dbReference>
<accession>A0A132MQP9</accession>
<dbReference type="EMBL" id="JYIJ01000018">
    <property type="protein sequence ID" value="KWX00159.1"/>
    <property type="molecule type" value="Genomic_DNA"/>
</dbReference>
<dbReference type="PANTHER" id="PTHR30543:SF21">
    <property type="entry name" value="NAD(P)H-DEPENDENT FMN REDUCTASE LOT6"/>
    <property type="match status" value="1"/>
</dbReference>
<organism evidence="2 5">
    <name type="scientific">Carbonactinospora thermoautotrophica</name>
    <dbReference type="NCBI Taxonomy" id="1469144"/>
    <lineage>
        <taxon>Bacteria</taxon>
        <taxon>Bacillati</taxon>
        <taxon>Actinomycetota</taxon>
        <taxon>Actinomycetes</taxon>
        <taxon>Kitasatosporales</taxon>
        <taxon>Carbonactinosporaceae</taxon>
        <taxon>Carbonactinospora</taxon>
    </lineage>
</organism>
<dbReference type="GO" id="GO:0016491">
    <property type="term" value="F:oxidoreductase activity"/>
    <property type="evidence" value="ECO:0007669"/>
    <property type="project" value="InterPro"/>
</dbReference>
<dbReference type="InterPro" id="IPR029039">
    <property type="entry name" value="Flavoprotein-like_sf"/>
</dbReference>
<dbReference type="InterPro" id="IPR050712">
    <property type="entry name" value="NAD(P)H-dep_reductase"/>
</dbReference>
<evidence type="ECO:0000313" key="2">
    <source>
        <dbReference type="EMBL" id="KWX00159.1"/>
    </source>
</evidence>
<proteinExistence type="predicted"/>
<protein>
    <submittedName>
        <fullName evidence="2">NADPH-dependent FMN reductase</fullName>
    </submittedName>
</protein>
<comment type="caution">
    <text evidence="2">The sequence shown here is derived from an EMBL/GenBank/DDBJ whole genome shotgun (WGS) entry which is preliminary data.</text>
</comment>
<feature type="domain" description="NADPH-dependent FMN reductase-like" evidence="1">
    <location>
        <begin position="11"/>
        <end position="160"/>
    </location>
</feature>
<evidence type="ECO:0000313" key="3">
    <source>
        <dbReference type="EMBL" id="KWX10686.1"/>
    </source>
</evidence>
<evidence type="ECO:0000313" key="5">
    <source>
        <dbReference type="Proteomes" id="UP000070659"/>
    </source>
</evidence>
<dbReference type="Proteomes" id="UP000070598">
    <property type="component" value="Unassembled WGS sequence"/>
</dbReference>
<dbReference type="PATRIC" id="fig|1469144.8.peg.1947"/>
<reference evidence="2 5" key="1">
    <citation type="submission" date="2015-02" db="EMBL/GenBank/DDBJ databases">
        <title>Physiological reanalysis, assessment of diazotrophy, and genome sequences of multiple isolates of Streptomyces thermoautotrophicus.</title>
        <authorList>
            <person name="MacKellar D.C."/>
            <person name="Lieber L."/>
            <person name="Norman J."/>
            <person name="Bolger A."/>
            <person name="Tobin C."/>
            <person name="Murray J.W."/>
            <person name="Prell J."/>
        </authorList>
    </citation>
    <scope>NUCLEOTIDE SEQUENCE [LARGE SCALE GENOMIC DNA]</scope>
    <source>
        <strain evidence="2 5">UBT1</strain>
    </source>
</reference>
<dbReference type="Pfam" id="PF03358">
    <property type="entry name" value="FMN_red"/>
    <property type="match status" value="1"/>
</dbReference>
<evidence type="ECO:0000259" key="1">
    <source>
        <dbReference type="Pfam" id="PF03358"/>
    </source>
</evidence>
<sequence>MTDQVPRQLVRFLVFSASLRRDSLNSRLAELAARTIEANGGKVDRATMREFDVPSYDQDAQEQAGFPLGAQEFRRRLETSDAFVISSPEYNFSMPGVLKNAIDWVSRYRPQPFNERHGMLLSASPSMAGGNRGLWALRVPLEHLGARVYPDMFSLAQAHQAFDGDGRIADRQLQEWFERNVVGFMDLVEAAKHYVCAKTAWIEFLGERPDPATRRVE</sequence>
<dbReference type="AlphaFoldDB" id="A0A132MQP9"/>
<dbReference type="RefSeq" id="WP_066888593.1">
    <property type="nucleotide sequence ID" value="NZ_CP171739.1"/>
</dbReference>
<dbReference type="GO" id="GO:0010181">
    <property type="term" value="F:FMN binding"/>
    <property type="evidence" value="ECO:0007669"/>
    <property type="project" value="TreeGrafter"/>
</dbReference>
<evidence type="ECO:0000313" key="4">
    <source>
        <dbReference type="Proteomes" id="UP000070598"/>
    </source>
</evidence>
<dbReference type="Gene3D" id="3.40.50.360">
    <property type="match status" value="1"/>
</dbReference>
<dbReference type="Proteomes" id="UP000070659">
    <property type="component" value="Unassembled WGS sequence"/>
</dbReference>
<dbReference type="OrthoDB" id="9812295at2"/>